<evidence type="ECO:0000256" key="3">
    <source>
        <dbReference type="ARBA" id="ARBA00022723"/>
    </source>
</evidence>
<dbReference type="KEGG" id="cst:CLOST_2296"/>
<dbReference type="HOGENOM" id="CLU_054362_2_1_9"/>
<dbReference type="PANTHER" id="PTHR43342">
    <property type="entry name" value="NADH-QUINONE OXIDOREDUCTASE, E SUBUNIT"/>
    <property type="match status" value="1"/>
</dbReference>
<keyword evidence="2 7" id="KW-0001">2Fe-2S</keyword>
<dbReference type="InterPro" id="IPR028431">
    <property type="entry name" value="NADP_DH_HndA-like"/>
</dbReference>
<dbReference type="InterPro" id="IPR002023">
    <property type="entry name" value="NuoE-like"/>
</dbReference>
<dbReference type="Gene3D" id="1.10.10.1590">
    <property type="entry name" value="NADH-quinone oxidoreductase subunit E"/>
    <property type="match status" value="1"/>
</dbReference>
<feature type="binding site" evidence="7">
    <location>
        <position position="136"/>
    </location>
    <ligand>
        <name>[2Fe-2S] cluster</name>
        <dbReference type="ChEBI" id="CHEBI:190135"/>
    </ligand>
</feature>
<dbReference type="InterPro" id="IPR042128">
    <property type="entry name" value="NuoE_dom"/>
</dbReference>
<dbReference type="PIRSF" id="PIRSF000216">
    <property type="entry name" value="NADH_DH_24kDa"/>
    <property type="match status" value="1"/>
</dbReference>
<name>E3PUH5_ACESD</name>
<dbReference type="PROSITE" id="PS01099">
    <property type="entry name" value="COMPLEX1_24K"/>
    <property type="match status" value="1"/>
</dbReference>
<dbReference type="PANTHER" id="PTHR43342:SF1">
    <property type="entry name" value="BIFURCATING [FEFE] HYDROGENASE GAMMA SUBUNIT"/>
    <property type="match status" value="1"/>
</dbReference>
<evidence type="ECO:0000313" key="8">
    <source>
        <dbReference type="EMBL" id="CBH22413.1"/>
    </source>
</evidence>
<dbReference type="NCBIfam" id="NF005722">
    <property type="entry name" value="PRK07539.1-2"/>
    <property type="match status" value="1"/>
</dbReference>
<dbReference type="eggNOG" id="COG1905">
    <property type="taxonomic scope" value="Bacteria"/>
</dbReference>
<dbReference type="STRING" id="1511.CLOST_2296"/>
<comment type="cofactor">
    <cofactor evidence="6">
        <name>[2Fe-2S] cluster</name>
        <dbReference type="ChEBI" id="CHEBI:190135"/>
    </cofactor>
</comment>
<evidence type="ECO:0000256" key="5">
    <source>
        <dbReference type="ARBA" id="ARBA00023014"/>
    </source>
</evidence>
<feature type="binding site" evidence="7">
    <location>
        <position position="91"/>
    </location>
    <ligand>
        <name>[2Fe-2S] cluster</name>
        <dbReference type="ChEBI" id="CHEBI:190135"/>
    </ligand>
</feature>
<keyword evidence="8" id="KW-0830">Ubiquinone</keyword>
<evidence type="ECO:0000256" key="1">
    <source>
        <dbReference type="ARBA" id="ARBA00010643"/>
    </source>
</evidence>
<reference evidence="9" key="1">
    <citation type="journal article" date="2010" name="BMC Genomics">
        <title>Clostridium sticklandii, a specialist in amino acid degradation:revisiting its metabolism through its genome sequence.</title>
        <authorList>
            <person name="Fonknechten N."/>
            <person name="Chaussonnerie S."/>
            <person name="Tricot S."/>
            <person name="Lajus A."/>
            <person name="Andreesen J.R."/>
            <person name="Perchat N."/>
            <person name="Pelletier E."/>
            <person name="Gouyvenoux M."/>
            <person name="Barbe V."/>
            <person name="Salanoubat M."/>
            <person name="Le Paslier D."/>
            <person name="Weissenbach J."/>
            <person name="Cohen G.N."/>
            <person name="Kreimeyer A."/>
        </authorList>
    </citation>
    <scope>NUCLEOTIDE SEQUENCE [LARGE SCALE GENOMIC DNA]</scope>
    <source>
        <strain evidence="9">ATCC 12662 / DSM 519 / JCM 1433 / CCUG 9281 / NCIMB 10654 / HF</strain>
    </source>
</reference>
<evidence type="ECO:0000256" key="6">
    <source>
        <dbReference type="ARBA" id="ARBA00034078"/>
    </source>
</evidence>
<evidence type="ECO:0000256" key="2">
    <source>
        <dbReference type="ARBA" id="ARBA00022714"/>
    </source>
</evidence>
<dbReference type="SUPFAM" id="SSF52833">
    <property type="entry name" value="Thioredoxin-like"/>
    <property type="match status" value="1"/>
</dbReference>
<dbReference type="GO" id="GO:0046872">
    <property type="term" value="F:metal ion binding"/>
    <property type="evidence" value="ECO:0007669"/>
    <property type="project" value="UniProtKB-KW"/>
</dbReference>
<comment type="similarity">
    <text evidence="1">Belongs to the complex I 24 kDa subunit family.</text>
</comment>
<dbReference type="AlphaFoldDB" id="E3PUH5"/>
<keyword evidence="4 7" id="KW-0408">Iron</keyword>
<evidence type="ECO:0000313" key="9">
    <source>
        <dbReference type="Proteomes" id="UP000007041"/>
    </source>
</evidence>
<keyword evidence="8" id="KW-0560">Oxidoreductase</keyword>
<comment type="cofactor">
    <cofactor evidence="7">
        <name>[2Fe-2S] cluster</name>
        <dbReference type="ChEBI" id="CHEBI:190135"/>
    </cofactor>
    <text evidence="7">Binds 1 [2Fe-2S] cluster.</text>
</comment>
<keyword evidence="9" id="KW-1185">Reference proteome</keyword>
<accession>E3PUH5</accession>
<keyword evidence="5 7" id="KW-0411">Iron-sulfur</keyword>
<protein>
    <submittedName>
        <fullName evidence="8">NADH:ubiquinone oxidoreductase, chain E</fullName>
        <ecNumber evidence="8">1.6.5.3</ecNumber>
    </submittedName>
</protein>
<dbReference type="GO" id="GO:0016491">
    <property type="term" value="F:oxidoreductase activity"/>
    <property type="evidence" value="ECO:0007669"/>
    <property type="project" value="UniProtKB-KW"/>
</dbReference>
<evidence type="ECO:0000256" key="7">
    <source>
        <dbReference type="PIRSR" id="PIRSR000216-1"/>
    </source>
</evidence>
<dbReference type="Pfam" id="PF01257">
    <property type="entry name" value="2Fe-2S_thioredx"/>
    <property type="match status" value="1"/>
</dbReference>
<dbReference type="InterPro" id="IPR036249">
    <property type="entry name" value="Thioredoxin-like_sf"/>
</dbReference>
<proteinExistence type="inferred from homology"/>
<organism evidence="8 9">
    <name type="scientific">Acetoanaerobium sticklandii (strain ATCC 12662 / DSM 519 / JCM 1433 / CCUG 9281 / NCIMB 10654 / HF)</name>
    <name type="common">Clostridium sticklandii</name>
    <dbReference type="NCBI Taxonomy" id="499177"/>
    <lineage>
        <taxon>Bacteria</taxon>
        <taxon>Bacillati</taxon>
        <taxon>Bacillota</taxon>
        <taxon>Clostridia</taxon>
        <taxon>Peptostreptococcales</taxon>
        <taxon>Filifactoraceae</taxon>
        <taxon>Acetoanaerobium</taxon>
    </lineage>
</organism>
<dbReference type="Proteomes" id="UP000007041">
    <property type="component" value="Chromosome"/>
</dbReference>
<feature type="binding site" evidence="7">
    <location>
        <position position="96"/>
    </location>
    <ligand>
        <name>[2Fe-2S] cluster</name>
        <dbReference type="ChEBI" id="CHEBI:190135"/>
    </ligand>
</feature>
<evidence type="ECO:0000256" key="4">
    <source>
        <dbReference type="ARBA" id="ARBA00023004"/>
    </source>
</evidence>
<dbReference type="InterPro" id="IPR041921">
    <property type="entry name" value="NuoE_N"/>
</dbReference>
<sequence>MACNCSNKVEEVRELVDLSLIDPIIEKYGKIKGATITILQGVQEEYGYIPSESLTYIAQKTGMKEAKLYGVATFYTQFRMNPVGKNLILLCQGTACHVNGASTIEKAICEELGITEGETTLDKIFTFTNVACLGCCSLAPVMMINGETYAKLTPEKTVEVLRNLRKEAQSEMEGK</sequence>
<dbReference type="EMBL" id="FP565809">
    <property type="protein sequence ID" value="CBH22413.1"/>
    <property type="molecule type" value="Genomic_DNA"/>
</dbReference>
<dbReference type="CDD" id="cd03064">
    <property type="entry name" value="TRX_Fd_NuoE"/>
    <property type="match status" value="1"/>
</dbReference>
<feature type="binding site" evidence="7">
    <location>
        <position position="132"/>
    </location>
    <ligand>
        <name>[2Fe-2S] cluster</name>
        <dbReference type="ChEBI" id="CHEBI:190135"/>
    </ligand>
</feature>
<dbReference type="Gene3D" id="3.40.30.10">
    <property type="entry name" value="Glutaredoxin"/>
    <property type="match status" value="1"/>
</dbReference>
<dbReference type="GO" id="GO:0051537">
    <property type="term" value="F:2 iron, 2 sulfur cluster binding"/>
    <property type="evidence" value="ECO:0007669"/>
    <property type="project" value="UniProtKB-KW"/>
</dbReference>
<dbReference type="EC" id="1.6.5.3" evidence="8"/>
<gene>
    <name evidence="8" type="primary">nuoE</name>
    <name evidence="8" type="ordered locus">CLOST_2296</name>
</gene>
<keyword evidence="3 7" id="KW-0479">Metal-binding</keyword>